<dbReference type="PANTHER" id="PTHR42732">
    <property type="entry name" value="BETA-GALACTOSIDASE"/>
    <property type="match status" value="1"/>
</dbReference>
<dbReference type="InterPro" id="IPR032311">
    <property type="entry name" value="DUF4982"/>
</dbReference>
<dbReference type="InterPro" id="IPR023232">
    <property type="entry name" value="Glyco_hydro_2_AS"/>
</dbReference>
<dbReference type="Gene3D" id="2.60.40.10">
    <property type="entry name" value="Immunoglobulins"/>
    <property type="match status" value="3"/>
</dbReference>
<dbReference type="PANTHER" id="PTHR42732:SF1">
    <property type="entry name" value="BETA-MANNOSIDASE"/>
    <property type="match status" value="1"/>
</dbReference>
<dbReference type="Proteomes" id="UP000236311">
    <property type="component" value="Unassembled WGS sequence"/>
</dbReference>
<dbReference type="Pfam" id="PF18565">
    <property type="entry name" value="Glyco_hydro2_C5"/>
    <property type="match status" value="1"/>
</dbReference>
<dbReference type="Pfam" id="PF02836">
    <property type="entry name" value="Glyco_hydro_2_C"/>
    <property type="match status" value="1"/>
</dbReference>
<keyword evidence="11" id="KW-1185">Reference proteome</keyword>
<dbReference type="EC" id="3.2.1.23" evidence="10"/>
<dbReference type="InterPro" id="IPR036156">
    <property type="entry name" value="Beta-gal/glucu_dom_sf"/>
</dbReference>
<dbReference type="InterPro" id="IPR008979">
    <property type="entry name" value="Galactose-bd-like_sf"/>
</dbReference>
<dbReference type="Pfam" id="PF00703">
    <property type="entry name" value="Glyco_hydro_2"/>
    <property type="match status" value="1"/>
</dbReference>
<evidence type="ECO:0000313" key="11">
    <source>
        <dbReference type="Proteomes" id="UP000236311"/>
    </source>
</evidence>
<dbReference type="PRINTS" id="PR00132">
    <property type="entry name" value="GLHYDRLASE2"/>
</dbReference>
<dbReference type="EMBL" id="OFSM01000016">
    <property type="protein sequence ID" value="SOY30417.1"/>
    <property type="molecule type" value="Genomic_DNA"/>
</dbReference>
<proteinExistence type="inferred from homology"/>
<dbReference type="SUPFAM" id="SSF49303">
    <property type="entry name" value="beta-Galactosidase/glucuronidase domain"/>
    <property type="match status" value="1"/>
</dbReference>
<reference evidence="10 11" key="1">
    <citation type="submission" date="2018-01" db="EMBL/GenBank/DDBJ databases">
        <authorList>
            <person name="Gaut B.S."/>
            <person name="Morton B.R."/>
            <person name="Clegg M.T."/>
            <person name="Duvall M.R."/>
        </authorList>
    </citation>
    <scope>NUCLEOTIDE SEQUENCE [LARGE SCALE GENOMIC DNA]</scope>
    <source>
        <strain evidence="10">GP69</strain>
    </source>
</reference>
<dbReference type="GO" id="GO:0004565">
    <property type="term" value="F:beta-galactosidase activity"/>
    <property type="evidence" value="ECO:0007669"/>
    <property type="project" value="UniProtKB-EC"/>
</dbReference>
<sequence length="830" mass="94983">MKKSETGRIAEGKGDSKMEGKERTEQMLMTDWEFALVKKAPTRADVGMTEAEEKPDIPEGLVFQKVDLPHDWAVDMPFNRDMEGGRSQGFQDRWGIGWYRKNIYLQEKKVDSCYMLVFGGVYENCTIWINGRLTGSHRYGYSTFRLEISEYLETGENDLIVKVDNTIFPADRWYSGCGIYRSVRLVETKRNHLDPWDVTVHTEFDNGKAIVKVDAGLRACVRGTLQYHGTGSDCGTEAGMDRAAKDSVLRTENGEGRLTFVVEEPCRWSAEHPDLYGLTLELVEDGRVLDRICRRIGLREIEMIPGRGMFVNGAAVKLKGVCIHQECGGLGTAVRPEIWRERLALLKEMGCNAIRPAHHTFSEEFMDLCDEMGFYVYEECFDKWKGGLYGRYFDQNWKQDVEAMVKRDRNRPSVIIWGVGNEVENQGQETMLSLLRMLCDQVRCLDGTRPVTYAMNPHFKRESQVDLSKITDIQKFVDEESDTEIYDPLERVERISRIGEIVDILSCNYQEQWYDLIHEKMPDKLILGTECYQYFRGHCEQMQNFTDRIPAMDVMERDYCIGGMIWTGYDYLGESMGYPAKGWSGAMIRTNNEVRPMYYFYQNYWTSKPVVRFAVMDYSLEDEGCKEHWDTPIYAEHWQFPQFNRTLIPYRIVTNCEEVELRLNGKRFYVPSPTDSGNGVITGFLPWQPGKVEVTGYIGGTAVCTHVVVTPGPATDLKFVRESVKIEDQSLRGYQQLLTVRAMDAAGNLYFRESGRVRFRVEGPAEILAVDNGDVTGGESRKEDRIHLYHGCASVIIRLTGEPGRISVWADGDGLHSGRCVVEAGEISPY</sequence>
<feature type="domain" description="Glycoside hydrolase family 2 immunoglobulin-like beta-sandwich" evidence="5">
    <location>
        <begin position="197"/>
        <end position="299"/>
    </location>
</feature>
<dbReference type="SUPFAM" id="SSF49785">
    <property type="entry name" value="Galactose-binding domain-like"/>
    <property type="match status" value="1"/>
</dbReference>
<gene>
    <name evidence="10" type="primary">ebgA_4</name>
    <name evidence="10" type="ORF">AMURIS_03144</name>
</gene>
<dbReference type="SUPFAM" id="SSF51445">
    <property type="entry name" value="(Trans)glycosidases"/>
    <property type="match status" value="1"/>
</dbReference>
<evidence type="ECO:0000259" key="9">
    <source>
        <dbReference type="Pfam" id="PF18565"/>
    </source>
</evidence>
<feature type="region of interest" description="Disordered" evidence="4">
    <location>
        <begin position="1"/>
        <end position="22"/>
    </location>
</feature>
<dbReference type="InterPro" id="IPR051913">
    <property type="entry name" value="GH2_Domain-Containing"/>
</dbReference>
<evidence type="ECO:0000256" key="1">
    <source>
        <dbReference type="ARBA" id="ARBA00007401"/>
    </source>
</evidence>
<dbReference type="InterPro" id="IPR040605">
    <property type="entry name" value="Glyco_hydro2_dom5"/>
</dbReference>
<evidence type="ECO:0000256" key="2">
    <source>
        <dbReference type="ARBA" id="ARBA00022801"/>
    </source>
</evidence>
<dbReference type="InterPro" id="IPR006101">
    <property type="entry name" value="Glyco_hydro_2"/>
</dbReference>
<evidence type="ECO:0000313" key="10">
    <source>
        <dbReference type="EMBL" id="SOY30417.1"/>
    </source>
</evidence>
<dbReference type="Gene3D" id="2.60.120.260">
    <property type="entry name" value="Galactose-binding domain-like"/>
    <property type="match status" value="1"/>
</dbReference>
<evidence type="ECO:0000259" key="6">
    <source>
        <dbReference type="Pfam" id="PF02836"/>
    </source>
</evidence>
<feature type="domain" description="Glycosyl hydrolases family 2 sugar binding" evidence="7">
    <location>
        <begin position="92"/>
        <end position="187"/>
    </location>
</feature>
<evidence type="ECO:0000259" key="7">
    <source>
        <dbReference type="Pfam" id="PF02837"/>
    </source>
</evidence>
<feature type="domain" description="Glycoside hydrolase family 2" evidence="9">
    <location>
        <begin position="738"/>
        <end position="818"/>
    </location>
</feature>
<dbReference type="InterPro" id="IPR006104">
    <property type="entry name" value="Glyco_hydro_2_N"/>
</dbReference>
<name>A0A2K4ZIV9_9FIRM</name>
<dbReference type="Pfam" id="PF16355">
    <property type="entry name" value="DUF4982"/>
    <property type="match status" value="1"/>
</dbReference>
<dbReference type="InterPro" id="IPR006103">
    <property type="entry name" value="Glyco_hydro_2_cat"/>
</dbReference>
<accession>A0A2K4ZIV9</accession>
<dbReference type="Pfam" id="PF02837">
    <property type="entry name" value="Glyco_hydro_2_N"/>
    <property type="match status" value="1"/>
</dbReference>
<evidence type="ECO:0000259" key="8">
    <source>
        <dbReference type="Pfam" id="PF16355"/>
    </source>
</evidence>
<dbReference type="AlphaFoldDB" id="A0A2K4ZIV9"/>
<organism evidence="10 11">
    <name type="scientific">Acetatifactor muris</name>
    <dbReference type="NCBI Taxonomy" id="879566"/>
    <lineage>
        <taxon>Bacteria</taxon>
        <taxon>Bacillati</taxon>
        <taxon>Bacillota</taxon>
        <taxon>Clostridia</taxon>
        <taxon>Lachnospirales</taxon>
        <taxon>Lachnospiraceae</taxon>
        <taxon>Acetatifactor</taxon>
    </lineage>
</organism>
<dbReference type="InterPro" id="IPR017853">
    <property type="entry name" value="GH"/>
</dbReference>
<dbReference type="GO" id="GO:0005975">
    <property type="term" value="P:carbohydrate metabolic process"/>
    <property type="evidence" value="ECO:0007669"/>
    <property type="project" value="InterPro"/>
</dbReference>
<protein>
    <submittedName>
        <fullName evidence="10">Evolved beta-galactosidase subunit alpha</fullName>
        <ecNumber evidence="10">3.2.1.23</ecNumber>
    </submittedName>
</protein>
<feature type="domain" description="DUF4982" evidence="8">
    <location>
        <begin position="648"/>
        <end position="704"/>
    </location>
</feature>
<evidence type="ECO:0000256" key="4">
    <source>
        <dbReference type="SAM" id="MobiDB-lite"/>
    </source>
</evidence>
<dbReference type="Gene3D" id="3.20.20.80">
    <property type="entry name" value="Glycosidases"/>
    <property type="match status" value="1"/>
</dbReference>
<dbReference type="PROSITE" id="PS00608">
    <property type="entry name" value="GLYCOSYL_HYDROL_F2_2"/>
    <property type="match status" value="1"/>
</dbReference>
<dbReference type="InterPro" id="IPR013783">
    <property type="entry name" value="Ig-like_fold"/>
</dbReference>
<feature type="domain" description="Glycoside hydrolase family 2 catalytic" evidence="6">
    <location>
        <begin position="308"/>
        <end position="571"/>
    </location>
</feature>
<keyword evidence="2 10" id="KW-0378">Hydrolase</keyword>
<evidence type="ECO:0000259" key="5">
    <source>
        <dbReference type="Pfam" id="PF00703"/>
    </source>
</evidence>
<dbReference type="RefSeq" id="WP_242982474.1">
    <property type="nucleotide sequence ID" value="NZ_JANJZD010000001.1"/>
</dbReference>
<keyword evidence="3 10" id="KW-0326">Glycosidase</keyword>
<comment type="similarity">
    <text evidence="1">Belongs to the glycosyl hydrolase 2 family.</text>
</comment>
<dbReference type="InterPro" id="IPR006102">
    <property type="entry name" value="Ig-like_GH2"/>
</dbReference>
<evidence type="ECO:0000256" key="3">
    <source>
        <dbReference type="ARBA" id="ARBA00023295"/>
    </source>
</evidence>